<sequence length="922" mass="102678">MENWGASDLVDLTAKALRMFDELLSRRKLFYAESRPEIVQHEGFLFEFRQSPVLTKKPILPWDAKERSGNGGPFLNPDPDFVVATIGDHHVLELNMYSMFRPMFVLHTREFAPQTDDLDVDDVSAARNVMASLQGGSGPQMMLYNCGVDAGASQGHKHMQIVPLPSSFKLYPELADSTEEMACNIPNIPYKHFVLRVPPSANSDQVHAKLVRLVESCRVAQRQARTGDAYNVVMTDSWLCVIPRRRAAPGSPIANGAGMMGAVWVRDPEERRMWDTLGPSAQLSQQGIPISPESESSLDSDDAHETPSPPESGEYTSSGSIQHHRIRKRHGNAEGGPGPRAERHRDLQEDSPCLPFDERRFQLDNSADATPVKRGPGRPPGSRNREKPVAQDGKPKNSVGRPRIRPKKPTPPPGAPRRPRGRPRKNSVSVAMSETPVPGGTEEDADHTNEDGAHGHESEAEPQCPQTPSGSRMPQTSPGLDHNRRCNRDNTQAPTNFEEGQEEADMEQHTMTRTARIRSSRPARQEDVRRCIDRIKNDVPTVTLDDDTLLRLLQTRVPGSVTNDKEVMGMVQAEWEASGECLAMRIAPDIRTETRDAWRIGVHLLRCSPIAIISPAWGLYYDNDNRETCLWSRRFSSTLGMIMIHPIWNEDKHSLIRAIQVAVTCRTEEHRPFRMPGGESAIVNCLAREVAHNTNGRSMAEICNSLRRAHGTARTRMTTTTEFAFIKHLAATVSVSSQDLSDALGDDPDLGVARIRELYTQSWLIELREKWRHEQEPGHRQSQVLDEPRLIQHGQGHPRAQSGQDSVALSRPTYQALTLPSSRRPAPAANDSQPPKPLSGSIPRSEGVPTWPSTVGSNHGVSPGGSATAADRPRPPPRGPREWREQCAINRRGQAGAGRRYSQPQERSKKRKYNSHLEGERH</sequence>
<comment type="caution">
    <text evidence="1">The sequence shown here is derived from an EMBL/GenBank/DDBJ whole genome shotgun (WGS) entry which is preliminary data.</text>
</comment>
<name>A0ACC4DBD3_PURLI</name>
<reference evidence="1" key="1">
    <citation type="submission" date="2024-12" db="EMBL/GenBank/DDBJ databases">
        <title>Comparative genomics and development of molecular markers within Purpureocillium lilacinum and among Purpureocillium species.</title>
        <authorList>
            <person name="Yeh Z.-Y."/>
            <person name="Ni N.-T."/>
            <person name="Lo P.-H."/>
            <person name="Mushyakhwo K."/>
            <person name="Lin C.-F."/>
            <person name="Nai Y.-S."/>
        </authorList>
    </citation>
    <scope>NUCLEOTIDE SEQUENCE</scope>
    <source>
        <strain evidence="1">NCHU-NPUST-175</strain>
    </source>
</reference>
<gene>
    <name evidence="1" type="ORF">ACCO45_013286</name>
</gene>
<evidence type="ECO:0000313" key="1">
    <source>
        <dbReference type="EMBL" id="KAL3953343.1"/>
    </source>
</evidence>
<keyword evidence="2" id="KW-1185">Reference proteome</keyword>
<evidence type="ECO:0000313" key="2">
    <source>
        <dbReference type="Proteomes" id="UP001638806"/>
    </source>
</evidence>
<dbReference type="Proteomes" id="UP001638806">
    <property type="component" value="Unassembled WGS sequence"/>
</dbReference>
<dbReference type="EMBL" id="JBGNUJ010000012">
    <property type="protein sequence ID" value="KAL3953343.1"/>
    <property type="molecule type" value="Genomic_DNA"/>
</dbReference>
<proteinExistence type="predicted"/>
<accession>A0ACC4DBD3</accession>
<protein>
    <submittedName>
        <fullName evidence="1">Uncharacterized protein</fullName>
    </submittedName>
</protein>
<organism evidence="1 2">
    <name type="scientific">Purpureocillium lilacinum</name>
    <name type="common">Paecilomyces lilacinus</name>
    <dbReference type="NCBI Taxonomy" id="33203"/>
    <lineage>
        <taxon>Eukaryota</taxon>
        <taxon>Fungi</taxon>
        <taxon>Dikarya</taxon>
        <taxon>Ascomycota</taxon>
        <taxon>Pezizomycotina</taxon>
        <taxon>Sordariomycetes</taxon>
        <taxon>Hypocreomycetidae</taxon>
        <taxon>Hypocreales</taxon>
        <taxon>Ophiocordycipitaceae</taxon>
        <taxon>Purpureocillium</taxon>
    </lineage>
</organism>